<dbReference type="EMBL" id="JACOMF010000021">
    <property type="protein sequence ID" value="MBC4016985.1"/>
    <property type="molecule type" value="Genomic_DNA"/>
</dbReference>
<name>A0A9X0QZY3_9PROT</name>
<sequence>MRRVAVLLLALLVLLGAGLWFGPRLLDWDVWHDRLTEIASARLGRRVALDGPITLVLLPQPRLEATRIAIGPDADGLTITARSMRLRLDLPALLGGRLEPRELALVGGEISLPWPPTELPSFRPPPWLTTLDARLEDCRLTVGGLQLEGLNARLTTGGLAEALVAEGRFAWRGLAVRFSGDLGRAGFDGIAPLDLSMAVAGTTLTARGVLAPGGGFVGRVEATGTDLSTLVPAPPLAFRATGRLTAAADLLAADDLTLDLGGQPARGAVTLRLAPAPRLDIALAAGRLDLDAWIAALRPASSQSLPVSIDLSAEATSFGPVPLRRLRGAAFLEGERMTLSDVSAVLPGDTEIELTGATARSRLELAIRFAGTNLRETLASFGLPLGGTDPARLRQAEGRFRLALQENEATISDLVASIDGARLSGAGVVRQGVRPAIGVGITLDRLDLGGLVPELPDAAGLGAWLGGFDLNLRLAAERLRWRGLAAERGTLDATLENGRVALRRLALRFGEVDIAASGAAQLGPTPRFPDVSIELSGASGAALAPLLPSGLAALAPLASQQVALRLTGGGVPDAVALKAEGDLGALRLEAAATLNAVARRGTGTLTLRHPGAPRLLARLGAGPVEWLGEGSFAIIANLSGQANAQGTSLTAEHLDVVAGGLRARGQLTLATGGARPKLTGRIAAELLPLPWHGLGATEPLGFEQLAGFDAELAVEAARILPQGEPASGAVLEAASATLRLAEGRLQLEGVQARLGSGSLRGGLTLEATASPPRLGIEASIADAALTGPLFGLPFDLGAGRLEATTRFAASGHSLAALAATAEGTLEFAVRDGVLIGLDLGAVQAAAALPELGAVEAALQGALGGGASAFERLEVAGPVAEGRLRLETARLASERGGEATTATGEIGLARGTLDLLLLARPVAEAPGIGLRLTGPATAPRRLPELAPFLRWKAER</sequence>
<dbReference type="PANTHER" id="PTHR30441:SF4">
    <property type="entry name" value="PROTEIN ASMA"/>
    <property type="match status" value="1"/>
</dbReference>
<dbReference type="GO" id="GO:0090313">
    <property type="term" value="P:regulation of protein targeting to membrane"/>
    <property type="evidence" value="ECO:0007669"/>
    <property type="project" value="TreeGrafter"/>
</dbReference>
<protein>
    <recommendedName>
        <fullName evidence="1">AsmA domain-containing protein</fullName>
    </recommendedName>
</protein>
<dbReference type="Proteomes" id="UP000600101">
    <property type="component" value="Unassembled WGS sequence"/>
</dbReference>
<dbReference type="RefSeq" id="WP_186771752.1">
    <property type="nucleotide sequence ID" value="NZ_JACOMF010000021.1"/>
</dbReference>
<evidence type="ECO:0000313" key="2">
    <source>
        <dbReference type="EMBL" id="MBC4016985.1"/>
    </source>
</evidence>
<dbReference type="InterPro" id="IPR007844">
    <property type="entry name" value="AsmA"/>
</dbReference>
<proteinExistence type="predicted"/>
<dbReference type="GO" id="GO:0005886">
    <property type="term" value="C:plasma membrane"/>
    <property type="evidence" value="ECO:0007669"/>
    <property type="project" value="TreeGrafter"/>
</dbReference>
<feature type="domain" description="AsmA" evidence="1">
    <location>
        <begin position="2"/>
        <end position="111"/>
    </location>
</feature>
<organism evidence="2 3">
    <name type="scientific">Siccirubricoccus deserti</name>
    <dbReference type="NCBI Taxonomy" id="2013562"/>
    <lineage>
        <taxon>Bacteria</taxon>
        <taxon>Pseudomonadati</taxon>
        <taxon>Pseudomonadota</taxon>
        <taxon>Alphaproteobacteria</taxon>
        <taxon>Acetobacterales</taxon>
        <taxon>Roseomonadaceae</taxon>
        <taxon>Siccirubricoccus</taxon>
    </lineage>
</organism>
<dbReference type="InterPro" id="IPR052894">
    <property type="entry name" value="AsmA-related"/>
</dbReference>
<evidence type="ECO:0000313" key="3">
    <source>
        <dbReference type="Proteomes" id="UP000600101"/>
    </source>
</evidence>
<dbReference type="Pfam" id="PF05170">
    <property type="entry name" value="AsmA"/>
    <property type="match status" value="2"/>
</dbReference>
<evidence type="ECO:0000259" key="1">
    <source>
        <dbReference type="Pfam" id="PF05170"/>
    </source>
</evidence>
<keyword evidence="3" id="KW-1185">Reference proteome</keyword>
<reference evidence="2" key="1">
    <citation type="submission" date="2020-08" db="EMBL/GenBank/DDBJ databases">
        <authorList>
            <person name="Hu Y."/>
            <person name="Nguyen S.V."/>
            <person name="Li F."/>
            <person name="Fanning S."/>
        </authorList>
    </citation>
    <scope>NUCLEOTIDE SEQUENCE</scope>
    <source>
        <strain evidence="2">SYSU D8009</strain>
    </source>
</reference>
<accession>A0A9X0QZY3</accession>
<gene>
    <name evidence="2" type="ORF">H7965_16845</name>
</gene>
<dbReference type="PANTHER" id="PTHR30441">
    <property type="entry name" value="DUF748 DOMAIN-CONTAINING PROTEIN"/>
    <property type="match status" value="1"/>
</dbReference>
<dbReference type="AlphaFoldDB" id="A0A9X0QZY3"/>
<comment type="caution">
    <text evidence="2">The sequence shown here is derived from an EMBL/GenBank/DDBJ whole genome shotgun (WGS) entry which is preliminary data.</text>
</comment>
<feature type="domain" description="AsmA" evidence="1">
    <location>
        <begin position="726"/>
        <end position="885"/>
    </location>
</feature>